<dbReference type="PANTHER" id="PTHR38451:SF1">
    <property type="entry name" value="TRNA (ADENINE(22)-N(1))-METHYLTRANSFERASE"/>
    <property type="match status" value="1"/>
</dbReference>
<reference evidence="1 2" key="2">
    <citation type="journal article" date="2016" name="Genome Announc.">
        <title>Draft Genome Sequence of Oceanobacillus picturae Heshi-B3, Isolated from Fermented Rice Bran in a Traditional Japanese Seafood Dish.</title>
        <authorList>
            <person name="Akuzawa S."/>
            <person name="Nagaoka J."/>
            <person name="Kanekatsu M."/>
            <person name="Kanesaki Y."/>
            <person name="Suzuki T."/>
        </authorList>
    </citation>
    <scope>NUCLEOTIDE SEQUENCE [LARGE SCALE GENOMIC DNA]</scope>
    <source>
        <strain evidence="1 2">Heshi-B3</strain>
    </source>
</reference>
<dbReference type="AlphaFoldDB" id="A0A0U9H9G1"/>
<dbReference type="InterPro" id="IPR029063">
    <property type="entry name" value="SAM-dependent_MTases_sf"/>
</dbReference>
<dbReference type="Proteomes" id="UP000052946">
    <property type="component" value="Unassembled WGS sequence"/>
</dbReference>
<proteinExistence type="predicted"/>
<dbReference type="PIRSF" id="PIRSF018637">
    <property type="entry name" value="TrmK"/>
    <property type="match status" value="1"/>
</dbReference>
<name>A0A0U9H9G1_9BACI</name>
<comment type="caution">
    <text evidence="1">The sequence shown here is derived from an EMBL/GenBank/DDBJ whole genome shotgun (WGS) entry which is preliminary data.</text>
</comment>
<dbReference type="Gene3D" id="1.10.287.1890">
    <property type="match status" value="1"/>
</dbReference>
<sequence>MSSNINLSERLKKVSSLLPTGAFFADIGSDHAYLPCYVCLQDHSSQAIAGEVNVGPYESAVKTVKQFNMNDRIDVRLGNGLAVLEKEEVDQLVIAGMGGSLIRSILEDGRDKLGLVKQIIAQPNIDARSVRKWFLDNDYIIENEGILEENGHIYEILSAKRDDTSSPYQDELLERQLLFGPYLMKDRNVAFFKKWRHEYEKLQRVLLQMEGAKVKDEVKIKQFTQELKWMEEIINDENKDH</sequence>
<dbReference type="Pfam" id="PF04816">
    <property type="entry name" value="TrmK"/>
    <property type="match status" value="1"/>
</dbReference>
<accession>A0A0U9H9G1</accession>
<dbReference type="RefSeq" id="WP_058951002.1">
    <property type="nucleotide sequence ID" value="NZ_BBXV01000043.1"/>
</dbReference>
<gene>
    <name evidence="1" type="ORF">OPHB3_3265</name>
</gene>
<dbReference type="InterPro" id="IPR006901">
    <property type="entry name" value="TrmK"/>
</dbReference>
<reference evidence="2" key="1">
    <citation type="submission" date="2015-07" db="EMBL/GenBank/DDBJ databases">
        <title>Draft Genome Sequence of Oceanobacillus picturae Heshi-B3 that Was Isolated from Fermented Rice Bran with Aging Salted Mackerel, Which Was Named Heshiko as Traditional Fermented Seafood in Japan.</title>
        <authorList>
            <person name="Akuzawa S."/>
            <person name="Nakagawa J."/>
            <person name="Kanekatsu T."/>
            <person name="Kanesaki Y."/>
            <person name="Suzuki T."/>
        </authorList>
    </citation>
    <scope>NUCLEOTIDE SEQUENCE [LARGE SCALE GENOMIC DNA]</scope>
    <source>
        <strain evidence="2">Heshi-B3</strain>
    </source>
</reference>
<dbReference type="GO" id="GO:0032259">
    <property type="term" value="P:methylation"/>
    <property type="evidence" value="ECO:0007669"/>
    <property type="project" value="UniProtKB-KW"/>
</dbReference>
<keyword evidence="1" id="KW-0808">Transferase</keyword>
<dbReference type="PANTHER" id="PTHR38451">
    <property type="entry name" value="TRNA (ADENINE(22)-N(1))-METHYLTRANSFERASE"/>
    <property type="match status" value="1"/>
</dbReference>
<dbReference type="GO" id="GO:0160105">
    <property type="term" value="F:tRNA (adenine(22)-N1)-methyltransferase activity"/>
    <property type="evidence" value="ECO:0007669"/>
    <property type="project" value="InterPro"/>
</dbReference>
<organism evidence="1 2">
    <name type="scientific">Oceanobacillus picturae</name>
    <dbReference type="NCBI Taxonomy" id="171693"/>
    <lineage>
        <taxon>Bacteria</taxon>
        <taxon>Bacillati</taxon>
        <taxon>Bacillota</taxon>
        <taxon>Bacilli</taxon>
        <taxon>Bacillales</taxon>
        <taxon>Bacillaceae</taxon>
        <taxon>Oceanobacillus</taxon>
    </lineage>
</organism>
<dbReference type="EMBL" id="BBXV01000043">
    <property type="protein sequence ID" value="GAQ19298.1"/>
    <property type="molecule type" value="Genomic_DNA"/>
</dbReference>
<protein>
    <submittedName>
        <fullName evidence="1">tRNA (Adenine(22)-N(1))-methyltransferase</fullName>
    </submittedName>
</protein>
<evidence type="ECO:0000313" key="2">
    <source>
        <dbReference type="Proteomes" id="UP000052946"/>
    </source>
</evidence>
<dbReference type="Gene3D" id="3.40.50.150">
    <property type="entry name" value="Vaccinia Virus protein VP39"/>
    <property type="match status" value="1"/>
</dbReference>
<keyword evidence="1" id="KW-0489">Methyltransferase</keyword>
<evidence type="ECO:0000313" key="1">
    <source>
        <dbReference type="EMBL" id="GAQ19298.1"/>
    </source>
</evidence>
<dbReference type="OrthoDB" id="5881184at2"/>